<dbReference type="Pfam" id="PF13443">
    <property type="entry name" value="HTH_26"/>
    <property type="match status" value="1"/>
</dbReference>
<dbReference type="EMBL" id="PXOH01000024">
    <property type="protein sequence ID" value="PSF34932.1"/>
    <property type="molecule type" value="Genomic_DNA"/>
</dbReference>
<evidence type="ECO:0000313" key="2">
    <source>
        <dbReference type="EMBL" id="PSF34932.1"/>
    </source>
</evidence>
<organism evidence="2 3">
    <name type="scientific">Aphanothece hegewaldii CCALA 016</name>
    <dbReference type="NCBI Taxonomy" id="2107694"/>
    <lineage>
        <taxon>Bacteria</taxon>
        <taxon>Bacillati</taxon>
        <taxon>Cyanobacteriota</taxon>
        <taxon>Cyanophyceae</taxon>
        <taxon>Oscillatoriophycideae</taxon>
        <taxon>Chroococcales</taxon>
        <taxon>Aphanothecaceae</taxon>
        <taxon>Aphanothece</taxon>
    </lineage>
</organism>
<dbReference type="Proteomes" id="UP000239001">
    <property type="component" value="Unassembled WGS sequence"/>
</dbReference>
<sequence length="76" mass="8766">MRKMFCRLAVLMAEKDPQLSQRQLAQETGLSPTTINKLFTNKFERVDVHTLEILCDYLGKEVGDLLVLRNLDQSNQ</sequence>
<dbReference type="PROSITE" id="PS50943">
    <property type="entry name" value="HTH_CROC1"/>
    <property type="match status" value="1"/>
</dbReference>
<dbReference type="InterPro" id="IPR001387">
    <property type="entry name" value="Cro/C1-type_HTH"/>
</dbReference>
<accession>A0A2T1LU09</accession>
<protein>
    <submittedName>
        <fullName evidence="2">XRE family transcriptional regulator</fullName>
    </submittedName>
</protein>
<dbReference type="InterPro" id="IPR010982">
    <property type="entry name" value="Lambda_DNA-bd_dom_sf"/>
</dbReference>
<dbReference type="RefSeq" id="WP_106458340.1">
    <property type="nucleotide sequence ID" value="NZ_PXOH01000024.1"/>
</dbReference>
<dbReference type="CDD" id="cd00093">
    <property type="entry name" value="HTH_XRE"/>
    <property type="match status" value="1"/>
</dbReference>
<dbReference type="OrthoDB" id="427043at2"/>
<gene>
    <name evidence="2" type="ORF">C7H19_18165</name>
</gene>
<reference evidence="2 3" key="1">
    <citation type="submission" date="2018-03" db="EMBL/GenBank/DDBJ databases">
        <title>The ancient ancestry and fast evolution of plastids.</title>
        <authorList>
            <person name="Moore K.R."/>
            <person name="Magnabosco C."/>
            <person name="Momper L."/>
            <person name="Gold D.A."/>
            <person name="Bosak T."/>
            <person name="Fournier G.P."/>
        </authorList>
    </citation>
    <scope>NUCLEOTIDE SEQUENCE [LARGE SCALE GENOMIC DNA]</scope>
    <source>
        <strain evidence="2 3">CCALA 016</strain>
    </source>
</reference>
<dbReference type="AlphaFoldDB" id="A0A2T1LU09"/>
<reference evidence="2 3" key="2">
    <citation type="submission" date="2018-03" db="EMBL/GenBank/DDBJ databases">
        <authorList>
            <person name="Keele B.F."/>
        </authorList>
    </citation>
    <scope>NUCLEOTIDE SEQUENCE [LARGE SCALE GENOMIC DNA]</scope>
    <source>
        <strain evidence="2 3">CCALA 016</strain>
    </source>
</reference>
<evidence type="ECO:0000313" key="3">
    <source>
        <dbReference type="Proteomes" id="UP000239001"/>
    </source>
</evidence>
<feature type="domain" description="HTH cro/C1-type" evidence="1">
    <location>
        <begin position="19"/>
        <end position="65"/>
    </location>
</feature>
<keyword evidence="3" id="KW-1185">Reference proteome</keyword>
<comment type="caution">
    <text evidence="2">The sequence shown here is derived from an EMBL/GenBank/DDBJ whole genome shotgun (WGS) entry which is preliminary data.</text>
</comment>
<dbReference type="SUPFAM" id="SSF47413">
    <property type="entry name" value="lambda repressor-like DNA-binding domains"/>
    <property type="match status" value="1"/>
</dbReference>
<name>A0A2T1LU09_9CHRO</name>
<evidence type="ECO:0000259" key="1">
    <source>
        <dbReference type="PROSITE" id="PS50943"/>
    </source>
</evidence>
<proteinExistence type="predicted"/>
<dbReference type="SMART" id="SM00530">
    <property type="entry name" value="HTH_XRE"/>
    <property type="match status" value="1"/>
</dbReference>
<dbReference type="GO" id="GO:0003677">
    <property type="term" value="F:DNA binding"/>
    <property type="evidence" value="ECO:0007669"/>
    <property type="project" value="InterPro"/>
</dbReference>
<dbReference type="Gene3D" id="1.10.260.40">
    <property type="entry name" value="lambda repressor-like DNA-binding domains"/>
    <property type="match status" value="1"/>
</dbReference>